<reference evidence="1" key="1">
    <citation type="submission" date="2014-09" db="EMBL/GenBank/DDBJ databases">
        <authorList>
            <person name="Magalhaes I.L.F."/>
            <person name="Oliveira U."/>
            <person name="Santos F.R."/>
            <person name="Vidigal T.H.D.A."/>
            <person name="Brescovit A.D."/>
            <person name="Santos A.J."/>
        </authorList>
    </citation>
    <scope>NUCLEOTIDE SEQUENCE</scope>
    <source>
        <tissue evidence="1">Shoot tissue taken approximately 20 cm above the soil surface</tissue>
    </source>
</reference>
<sequence>MSEGSITYRQPSIMTVHVAGNSVVSILCSGSKSRGENNVGLFYAAVTSNVCS</sequence>
<organism evidence="1">
    <name type="scientific">Arundo donax</name>
    <name type="common">Giant reed</name>
    <name type="synonym">Donax arundinaceus</name>
    <dbReference type="NCBI Taxonomy" id="35708"/>
    <lineage>
        <taxon>Eukaryota</taxon>
        <taxon>Viridiplantae</taxon>
        <taxon>Streptophyta</taxon>
        <taxon>Embryophyta</taxon>
        <taxon>Tracheophyta</taxon>
        <taxon>Spermatophyta</taxon>
        <taxon>Magnoliopsida</taxon>
        <taxon>Liliopsida</taxon>
        <taxon>Poales</taxon>
        <taxon>Poaceae</taxon>
        <taxon>PACMAD clade</taxon>
        <taxon>Arundinoideae</taxon>
        <taxon>Arundineae</taxon>
        <taxon>Arundo</taxon>
    </lineage>
</organism>
<dbReference type="EMBL" id="GBRH01217690">
    <property type="protein sequence ID" value="JAD80205.1"/>
    <property type="molecule type" value="Transcribed_RNA"/>
</dbReference>
<dbReference type="AlphaFoldDB" id="A0A0A9D3I5"/>
<accession>A0A0A9D3I5</accession>
<name>A0A0A9D3I5_ARUDO</name>
<evidence type="ECO:0000313" key="1">
    <source>
        <dbReference type="EMBL" id="JAD80205.1"/>
    </source>
</evidence>
<reference evidence="1" key="2">
    <citation type="journal article" date="2015" name="Data Brief">
        <title>Shoot transcriptome of the giant reed, Arundo donax.</title>
        <authorList>
            <person name="Barrero R.A."/>
            <person name="Guerrero F.D."/>
            <person name="Moolhuijzen P."/>
            <person name="Goolsby J.A."/>
            <person name="Tidwell J."/>
            <person name="Bellgard S.E."/>
            <person name="Bellgard M.I."/>
        </authorList>
    </citation>
    <scope>NUCLEOTIDE SEQUENCE</scope>
    <source>
        <tissue evidence="1">Shoot tissue taken approximately 20 cm above the soil surface</tissue>
    </source>
</reference>
<proteinExistence type="predicted"/>
<protein>
    <submittedName>
        <fullName evidence="1">Uncharacterized protein</fullName>
    </submittedName>
</protein>